<sequence length="88" mass="10293">MSNTVKDHGPLARRSNSSSRSCRCPLWMLYLYNLATTCHRYRTHVPQNMLTVYKRGCVRRFFFFRLNPYALLLTPPGSWFFCTPGAVN</sequence>
<evidence type="ECO:0000256" key="1">
    <source>
        <dbReference type="SAM" id="MobiDB-lite"/>
    </source>
</evidence>
<evidence type="ECO:0000313" key="3">
    <source>
        <dbReference type="Proteomes" id="UP000307440"/>
    </source>
</evidence>
<dbReference type="Proteomes" id="UP000307440">
    <property type="component" value="Unassembled WGS sequence"/>
</dbReference>
<name>A0A5C3KAX2_COPMA</name>
<feature type="region of interest" description="Disordered" evidence="1">
    <location>
        <begin position="1"/>
        <end position="21"/>
    </location>
</feature>
<organism evidence="2 3">
    <name type="scientific">Coprinopsis marcescibilis</name>
    <name type="common">Agaric fungus</name>
    <name type="synonym">Psathyrella marcescibilis</name>
    <dbReference type="NCBI Taxonomy" id="230819"/>
    <lineage>
        <taxon>Eukaryota</taxon>
        <taxon>Fungi</taxon>
        <taxon>Dikarya</taxon>
        <taxon>Basidiomycota</taxon>
        <taxon>Agaricomycotina</taxon>
        <taxon>Agaricomycetes</taxon>
        <taxon>Agaricomycetidae</taxon>
        <taxon>Agaricales</taxon>
        <taxon>Agaricineae</taxon>
        <taxon>Psathyrellaceae</taxon>
        <taxon>Coprinopsis</taxon>
    </lineage>
</organism>
<gene>
    <name evidence="2" type="ORF">FA15DRAFT_384823</name>
</gene>
<reference evidence="2 3" key="1">
    <citation type="journal article" date="2019" name="Nat. Ecol. Evol.">
        <title>Megaphylogeny resolves global patterns of mushroom evolution.</title>
        <authorList>
            <person name="Varga T."/>
            <person name="Krizsan K."/>
            <person name="Foldi C."/>
            <person name="Dima B."/>
            <person name="Sanchez-Garcia M."/>
            <person name="Sanchez-Ramirez S."/>
            <person name="Szollosi G.J."/>
            <person name="Szarkandi J.G."/>
            <person name="Papp V."/>
            <person name="Albert L."/>
            <person name="Andreopoulos W."/>
            <person name="Angelini C."/>
            <person name="Antonin V."/>
            <person name="Barry K.W."/>
            <person name="Bougher N.L."/>
            <person name="Buchanan P."/>
            <person name="Buyck B."/>
            <person name="Bense V."/>
            <person name="Catcheside P."/>
            <person name="Chovatia M."/>
            <person name="Cooper J."/>
            <person name="Damon W."/>
            <person name="Desjardin D."/>
            <person name="Finy P."/>
            <person name="Geml J."/>
            <person name="Haridas S."/>
            <person name="Hughes K."/>
            <person name="Justo A."/>
            <person name="Karasinski D."/>
            <person name="Kautmanova I."/>
            <person name="Kiss B."/>
            <person name="Kocsube S."/>
            <person name="Kotiranta H."/>
            <person name="LaButti K.M."/>
            <person name="Lechner B.E."/>
            <person name="Liimatainen K."/>
            <person name="Lipzen A."/>
            <person name="Lukacs Z."/>
            <person name="Mihaltcheva S."/>
            <person name="Morgado L.N."/>
            <person name="Niskanen T."/>
            <person name="Noordeloos M.E."/>
            <person name="Ohm R.A."/>
            <person name="Ortiz-Santana B."/>
            <person name="Ovrebo C."/>
            <person name="Racz N."/>
            <person name="Riley R."/>
            <person name="Savchenko A."/>
            <person name="Shiryaev A."/>
            <person name="Soop K."/>
            <person name="Spirin V."/>
            <person name="Szebenyi C."/>
            <person name="Tomsovsky M."/>
            <person name="Tulloss R.E."/>
            <person name="Uehling J."/>
            <person name="Grigoriev I.V."/>
            <person name="Vagvolgyi C."/>
            <person name="Papp T."/>
            <person name="Martin F.M."/>
            <person name="Miettinen O."/>
            <person name="Hibbett D.S."/>
            <person name="Nagy L.G."/>
        </authorList>
    </citation>
    <scope>NUCLEOTIDE SEQUENCE [LARGE SCALE GENOMIC DNA]</scope>
    <source>
        <strain evidence="2 3">CBS 121175</strain>
    </source>
</reference>
<protein>
    <submittedName>
        <fullName evidence="2">Uncharacterized protein</fullName>
    </submittedName>
</protein>
<keyword evidence="3" id="KW-1185">Reference proteome</keyword>
<dbReference type="EMBL" id="ML210619">
    <property type="protein sequence ID" value="TFK16877.1"/>
    <property type="molecule type" value="Genomic_DNA"/>
</dbReference>
<evidence type="ECO:0000313" key="2">
    <source>
        <dbReference type="EMBL" id="TFK16877.1"/>
    </source>
</evidence>
<proteinExistence type="predicted"/>
<feature type="compositionally biased region" description="Basic and acidic residues" evidence="1">
    <location>
        <begin position="1"/>
        <end position="10"/>
    </location>
</feature>
<accession>A0A5C3KAX2</accession>
<dbReference type="AlphaFoldDB" id="A0A5C3KAX2"/>